<dbReference type="SUPFAM" id="SSF141986">
    <property type="entry name" value="LD-carboxypeptidase A C-terminal domain-like"/>
    <property type="match status" value="1"/>
</dbReference>
<protein>
    <submittedName>
        <fullName evidence="8">LD-carboxypeptidase</fullName>
    </submittedName>
</protein>
<dbReference type="InterPro" id="IPR003507">
    <property type="entry name" value="S66_fam"/>
</dbReference>
<keyword evidence="4" id="KW-0378">Hydrolase</keyword>
<dbReference type="InterPro" id="IPR029062">
    <property type="entry name" value="Class_I_gatase-like"/>
</dbReference>
<evidence type="ECO:0000256" key="3">
    <source>
        <dbReference type="ARBA" id="ARBA00022670"/>
    </source>
</evidence>
<keyword evidence="2" id="KW-0121">Carboxypeptidase</keyword>
<evidence type="ECO:0000256" key="5">
    <source>
        <dbReference type="ARBA" id="ARBA00022825"/>
    </source>
</evidence>
<proteinExistence type="inferred from homology"/>
<keyword evidence="3" id="KW-0645">Protease</keyword>
<feature type="domain" description="LD-carboxypeptidase C-terminal" evidence="7">
    <location>
        <begin position="191"/>
        <end position="306"/>
    </location>
</feature>
<dbReference type="Gene3D" id="3.50.30.60">
    <property type="entry name" value="LD-carboxypeptidase A C-terminal domain-like"/>
    <property type="match status" value="1"/>
</dbReference>
<dbReference type="PANTHER" id="PTHR30237:SF2">
    <property type="entry name" value="MUREIN TETRAPEPTIDE CARBOXYPEPTIDASE"/>
    <property type="match status" value="1"/>
</dbReference>
<dbReference type="CDD" id="cd07025">
    <property type="entry name" value="Peptidase_S66"/>
    <property type="match status" value="1"/>
</dbReference>
<evidence type="ECO:0000256" key="4">
    <source>
        <dbReference type="ARBA" id="ARBA00022801"/>
    </source>
</evidence>
<accession>A0ABR6VHD5</accession>
<dbReference type="SUPFAM" id="SSF52317">
    <property type="entry name" value="Class I glutamine amidotransferase-like"/>
    <property type="match status" value="1"/>
</dbReference>
<dbReference type="InterPro" id="IPR027461">
    <property type="entry name" value="Carboxypeptidase_A_C_sf"/>
</dbReference>
<organism evidence="8 9">
    <name type="scientific">Megasphaera hominis</name>
    <dbReference type="NCBI Taxonomy" id="159836"/>
    <lineage>
        <taxon>Bacteria</taxon>
        <taxon>Bacillati</taxon>
        <taxon>Bacillota</taxon>
        <taxon>Negativicutes</taxon>
        <taxon>Veillonellales</taxon>
        <taxon>Veillonellaceae</taxon>
        <taxon>Megasphaera</taxon>
    </lineage>
</organism>
<evidence type="ECO:0000259" key="6">
    <source>
        <dbReference type="Pfam" id="PF02016"/>
    </source>
</evidence>
<reference evidence="8 9" key="1">
    <citation type="submission" date="2020-08" db="EMBL/GenBank/DDBJ databases">
        <authorList>
            <person name="Liu C."/>
            <person name="Sun Q."/>
        </authorList>
    </citation>
    <scope>NUCLEOTIDE SEQUENCE [LARGE SCALE GENOMIC DNA]</scope>
    <source>
        <strain evidence="8 9">NSJ-59</strain>
    </source>
</reference>
<dbReference type="Pfam" id="PF02016">
    <property type="entry name" value="Peptidase_S66"/>
    <property type="match status" value="1"/>
</dbReference>
<dbReference type="PANTHER" id="PTHR30237">
    <property type="entry name" value="MURAMOYLTETRAPEPTIDE CARBOXYPEPTIDASE"/>
    <property type="match status" value="1"/>
</dbReference>
<dbReference type="PIRSF" id="PIRSF028757">
    <property type="entry name" value="LD-carboxypeptidase"/>
    <property type="match status" value="1"/>
</dbReference>
<dbReference type="Pfam" id="PF17676">
    <property type="entry name" value="Peptidase_S66C"/>
    <property type="match status" value="1"/>
</dbReference>
<feature type="domain" description="LD-carboxypeptidase N-terminal" evidence="6">
    <location>
        <begin position="27"/>
        <end position="143"/>
    </location>
</feature>
<evidence type="ECO:0000256" key="1">
    <source>
        <dbReference type="ARBA" id="ARBA00010233"/>
    </source>
</evidence>
<dbReference type="Gene3D" id="3.40.50.10740">
    <property type="entry name" value="Class I glutamine amidotransferase-like"/>
    <property type="match status" value="1"/>
</dbReference>
<dbReference type="EMBL" id="JACOGK010000013">
    <property type="protein sequence ID" value="MBC3536714.1"/>
    <property type="molecule type" value="Genomic_DNA"/>
</dbReference>
<evidence type="ECO:0000259" key="7">
    <source>
        <dbReference type="Pfam" id="PF17676"/>
    </source>
</evidence>
<dbReference type="InterPro" id="IPR027478">
    <property type="entry name" value="LdcA_N"/>
</dbReference>
<gene>
    <name evidence="8" type="ORF">H8J70_05565</name>
</gene>
<dbReference type="InterPro" id="IPR040921">
    <property type="entry name" value="Peptidase_S66C"/>
</dbReference>
<evidence type="ECO:0000313" key="8">
    <source>
        <dbReference type="EMBL" id="MBC3536714.1"/>
    </source>
</evidence>
<evidence type="ECO:0000256" key="2">
    <source>
        <dbReference type="ARBA" id="ARBA00022645"/>
    </source>
</evidence>
<comment type="similarity">
    <text evidence="1">Belongs to the peptidase S66 family.</text>
</comment>
<dbReference type="Proteomes" id="UP000606870">
    <property type="component" value="Unassembled WGS sequence"/>
</dbReference>
<name>A0ABR6VHD5_9FIRM</name>
<comment type="caution">
    <text evidence="8">The sequence shown here is derived from an EMBL/GenBank/DDBJ whole genome shotgun (WGS) entry which is preliminary data.</text>
</comment>
<evidence type="ECO:0000313" key="9">
    <source>
        <dbReference type="Proteomes" id="UP000606870"/>
    </source>
</evidence>
<dbReference type="InterPro" id="IPR040449">
    <property type="entry name" value="Peptidase_S66_N"/>
</dbReference>
<sequence length="324" mass="34326">MPALSWHYAAFTGRRQRGPALQPGDTIGVIAPASHALNDELPAEVALLEAMGYHVKLGASATAEGTYLAGTDAVRAKDMNDFFADDSVKAILCLRGGYGSARLLGLLDYDTIAKHPKLFIGYSDITALHTVLGERCQLVTVHGPMLTSLTHATTAYTLYQFEEGLVRTSPPGNVSLPAGDTLTTLVPGTAEGRLAGGNITILASLAGTPYELKGDGAILFLEDTDESPYKLDRDLLQLYQNGLLSRVKAIVFGNFPDSDGDRNDDPELAAIIAHYAKLSGKPAIKGLPAGHTRDNMFLPLGIPARVTANADGTAQLEILESAAR</sequence>
<keyword evidence="9" id="KW-1185">Reference proteome</keyword>
<keyword evidence="5" id="KW-0720">Serine protease</keyword>